<proteinExistence type="inferred from homology"/>
<dbReference type="STRING" id="404380.Gbem_3113"/>
<comment type="cofactor">
    <cofactor evidence="2">
        <name>a divalent metal cation</name>
        <dbReference type="ChEBI" id="CHEBI:60240"/>
    </cofactor>
</comment>
<evidence type="ECO:0000259" key="3">
    <source>
        <dbReference type="Pfam" id="PF12850"/>
    </source>
</evidence>
<name>B5E8V1_CITBB</name>
<dbReference type="EMBL" id="CP001124">
    <property type="protein sequence ID" value="ACH40115.1"/>
    <property type="molecule type" value="Genomic_DNA"/>
</dbReference>
<sequence>MRLLVISDSHGNYAHAFRAHQMAGDVDGIIHLGDGSEDARMLEEVLGVTVHKVAGNCDFDRGLPAELTLELGECRILATHGNRERVKSGLKELIGKGIEAKASVVLYGHTHLPAVEAAQGMLLVNPGPLKEGLAGSFAIVTIHGATASAKLYPI</sequence>
<dbReference type="KEGG" id="gbm:Gbem_3113"/>
<dbReference type="Pfam" id="PF12850">
    <property type="entry name" value="Metallophos_2"/>
    <property type="match status" value="1"/>
</dbReference>
<dbReference type="EC" id="3.1.4.-" evidence="2"/>
<keyword evidence="2" id="KW-0479">Metal-binding</keyword>
<reference evidence="4 5" key="2">
    <citation type="journal article" date="2010" name="BMC Genomics">
        <title>The genome of Geobacter bemidjiensis, exemplar for the subsurface clade of Geobacter species that predominate in Fe(III)-reducing subsurface environments.</title>
        <authorList>
            <person name="Aklujkar M."/>
            <person name="Young N.D."/>
            <person name="Holmes D."/>
            <person name="Chavan M."/>
            <person name="Risso C."/>
            <person name="Kiss H.E."/>
            <person name="Han C.S."/>
            <person name="Land M.L."/>
            <person name="Lovley D.R."/>
        </authorList>
    </citation>
    <scope>NUCLEOTIDE SEQUENCE [LARGE SCALE GENOMIC DNA]</scope>
    <source>
        <strain evidence="5">ATCC BAA-1014 / DSM 16622 / JCM 12645 / Bem</strain>
    </source>
</reference>
<dbReference type="OrthoDB" id="9785951at2"/>
<evidence type="ECO:0000313" key="4">
    <source>
        <dbReference type="EMBL" id="ACH40115.1"/>
    </source>
</evidence>
<dbReference type="HOGENOM" id="CLU_063749_2_1_7"/>
<dbReference type="GO" id="GO:0016787">
    <property type="term" value="F:hydrolase activity"/>
    <property type="evidence" value="ECO:0007669"/>
    <property type="project" value="UniProtKB-UniRule"/>
</dbReference>
<keyword evidence="5" id="KW-1185">Reference proteome</keyword>
<evidence type="ECO:0000256" key="2">
    <source>
        <dbReference type="RuleBase" id="RU362039"/>
    </source>
</evidence>
<dbReference type="NCBIfam" id="TIGR00040">
    <property type="entry name" value="yfcE"/>
    <property type="match status" value="1"/>
</dbReference>
<comment type="similarity">
    <text evidence="1 2">Belongs to the metallophosphoesterase superfamily. YfcE family.</text>
</comment>
<organism evidence="4 5">
    <name type="scientific">Citrifermentans bemidjiense (strain ATCC BAA-1014 / DSM 16622 / JCM 12645 / Bem)</name>
    <name type="common">Geobacter bemidjiensis</name>
    <dbReference type="NCBI Taxonomy" id="404380"/>
    <lineage>
        <taxon>Bacteria</taxon>
        <taxon>Pseudomonadati</taxon>
        <taxon>Thermodesulfobacteriota</taxon>
        <taxon>Desulfuromonadia</taxon>
        <taxon>Geobacterales</taxon>
        <taxon>Geobacteraceae</taxon>
        <taxon>Citrifermentans</taxon>
    </lineage>
</organism>
<dbReference type="GO" id="GO:0046872">
    <property type="term" value="F:metal ion binding"/>
    <property type="evidence" value="ECO:0007669"/>
    <property type="project" value="UniProtKB-KW"/>
</dbReference>
<evidence type="ECO:0000313" key="5">
    <source>
        <dbReference type="Proteomes" id="UP000008825"/>
    </source>
</evidence>
<feature type="domain" description="Calcineurin-like phosphoesterase" evidence="3">
    <location>
        <begin position="1"/>
        <end position="142"/>
    </location>
</feature>
<dbReference type="Gene3D" id="3.60.21.10">
    <property type="match status" value="1"/>
</dbReference>
<dbReference type="PANTHER" id="PTHR11124">
    <property type="entry name" value="VACUOLAR SORTING PROTEIN VPS29"/>
    <property type="match status" value="1"/>
</dbReference>
<dbReference type="InterPro" id="IPR024654">
    <property type="entry name" value="Calcineurin-like_PHP_lpxH"/>
</dbReference>
<dbReference type="RefSeq" id="WP_012531548.1">
    <property type="nucleotide sequence ID" value="NC_011146.1"/>
</dbReference>
<dbReference type="InterPro" id="IPR029052">
    <property type="entry name" value="Metallo-depent_PP-like"/>
</dbReference>
<dbReference type="AlphaFoldDB" id="B5E8V1"/>
<evidence type="ECO:0000256" key="1">
    <source>
        <dbReference type="ARBA" id="ARBA00008950"/>
    </source>
</evidence>
<dbReference type="eggNOG" id="COG0622">
    <property type="taxonomic scope" value="Bacteria"/>
</dbReference>
<protein>
    <recommendedName>
        <fullName evidence="2">Phosphoesterase</fullName>
        <ecNumber evidence="2">3.1.4.-</ecNumber>
    </recommendedName>
</protein>
<accession>B5E8V1</accession>
<dbReference type="SUPFAM" id="SSF56300">
    <property type="entry name" value="Metallo-dependent phosphatases"/>
    <property type="match status" value="1"/>
</dbReference>
<gene>
    <name evidence="4" type="ordered locus">Gbem_3113</name>
</gene>
<reference evidence="4 5" key="1">
    <citation type="submission" date="2008-07" db="EMBL/GenBank/DDBJ databases">
        <title>Complete sequence of Geobacter bemidjiensis BEM.</title>
        <authorList>
            <consortium name="US DOE Joint Genome Institute"/>
            <person name="Lucas S."/>
            <person name="Copeland A."/>
            <person name="Lapidus A."/>
            <person name="Glavina del Rio T."/>
            <person name="Dalin E."/>
            <person name="Tice H."/>
            <person name="Bruce D."/>
            <person name="Goodwin L."/>
            <person name="Pitluck S."/>
            <person name="Kiss H."/>
            <person name="Brettin T."/>
            <person name="Detter J.C."/>
            <person name="Han C."/>
            <person name="Kuske C.R."/>
            <person name="Schmutz J."/>
            <person name="Larimer F."/>
            <person name="Land M."/>
            <person name="Hauser L."/>
            <person name="Kyrpides N."/>
            <person name="Lykidis A."/>
            <person name="Lovley D."/>
            <person name="Richardson P."/>
        </authorList>
    </citation>
    <scope>NUCLEOTIDE SEQUENCE [LARGE SCALE GENOMIC DNA]</scope>
    <source>
        <strain evidence="5">ATCC BAA-1014 / DSM 16622 / JCM 12645 / Bem</strain>
    </source>
</reference>
<dbReference type="InterPro" id="IPR000979">
    <property type="entry name" value="Phosphodiesterase_MJ0936/Vps29"/>
</dbReference>
<dbReference type="Proteomes" id="UP000008825">
    <property type="component" value="Chromosome"/>
</dbReference>